<evidence type="ECO:0000256" key="4">
    <source>
        <dbReference type="ARBA" id="ARBA00022989"/>
    </source>
</evidence>
<dbReference type="AlphaFoldDB" id="A0A7J7ME56"/>
<accession>A0A7J7ME56</accession>
<sequence length="111" mass="12506">MTIFIGEIGTCDYETVLKHPSGCPKIISAHGRGWGWLDTLVTIFACLWVGYLLVGTVYRYFALGIRGIEVIPNLEFWLCLPQNAKSLLGSVIKRFRGPSQRHRSSYSPVNF</sequence>
<comment type="caution">
    <text evidence="7">The sequence shown here is derived from an EMBL/GenBank/DDBJ whole genome shotgun (WGS) entry which is preliminary data.</text>
</comment>
<dbReference type="Proteomes" id="UP000541444">
    <property type="component" value="Unassembled WGS sequence"/>
</dbReference>
<gene>
    <name evidence="7" type="ORF">GIB67_034766</name>
</gene>
<name>A0A7J7ME56_9MAGN</name>
<dbReference type="EMBL" id="JACGCM010001586">
    <property type="protein sequence ID" value="KAF6153044.1"/>
    <property type="molecule type" value="Genomic_DNA"/>
</dbReference>
<dbReference type="GO" id="GO:0000139">
    <property type="term" value="C:Golgi membrane"/>
    <property type="evidence" value="ECO:0007669"/>
    <property type="project" value="UniProtKB-SubCell"/>
</dbReference>
<dbReference type="InterPro" id="IPR018939">
    <property type="entry name" value="Autophagy-rel_prot_27"/>
</dbReference>
<dbReference type="OrthoDB" id="29460at2759"/>
<keyword evidence="2 6" id="KW-0812">Transmembrane</keyword>
<keyword evidence="4 6" id="KW-1133">Transmembrane helix</keyword>
<dbReference type="PANTHER" id="PTHR15071:SF0">
    <property type="entry name" value="MANNOSE 6-PHOSPHATE RECEPTOR-LIKE PROTEIN 1"/>
    <property type="match status" value="1"/>
</dbReference>
<evidence type="ECO:0000256" key="1">
    <source>
        <dbReference type="ARBA" id="ARBA00004167"/>
    </source>
</evidence>
<evidence type="ECO:0000313" key="8">
    <source>
        <dbReference type="Proteomes" id="UP000541444"/>
    </source>
</evidence>
<proteinExistence type="predicted"/>
<keyword evidence="3" id="KW-0732">Signal</keyword>
<evidence type="ECO:0000313" key="7">
    <source>
        <dbReference type="EMBL" id="KAF6153044.1"/>
    </source>
</evidence>
<keyword evidence="5 6" id="KW-0472">Membrane</keyword>
<evidence type="ECO:0000256" key="6">
    <source>
        <dbReference type="SAM" id="Phobius"/>
    </source>
</evidence>
<evidence type="ECO:0000256" key="2">
    <source>
        <dbReference type="ARBA" id="ARBA00022692"/>
    </source>
</evidence>
<reference evidence="7 8" key="1">
    <citation type="journal article" date="2020" name="IScience">
        <title>Genome Sequencing of the Endangered Kingdonia uniflora (Circaeasteraceae, Ranunculales) Reveals Potential Mechanisms of Evolutionary Specialization.</title>
        <authorList>
            <person name="Sun Y."/>
            <person name="Deng T."/>
            <person name="Zhang A."/>
            <person name="Moore M.J."/>
            <person name="Landis J.B."/>
            <person name="Lin N."/>
            <person name="Zhang H."/>
            <person name="Zhang X."/>
            <person name="Huang J."/>
            <person name="Zhang X."/>
            <person name="Sun H."/>
            <person name="Wang H."/>
        </authorList>
    </citation>
    <scope>NUCLEOTIDE SEQUENCE [LARGE SCALE GENOMIC DNA]</scope>
    <source>
        <strain evidence="7">TB1705</strain>
        <tissue evidence="7">Leaf</tissue>
    </source>
</reference>
<evidence type="ECO:0000256" key="5">
    <source>
        <dbReference type="ARBA" id="ARBA00023136"/>
    </source>
</evidence>
<comment type="subcellular location">
    <subcellularLocation>
        <location evidence="1">Membrane</location>
        <topology evidence="1">Single-pass membrane protein</topology>
    </subcellularLocation>
</comment>
<keyword evidence="8" id="KW-1185">Reference proteome</keyword>
<organism evidence="7 8">
    <name type="scientific">Kingdonia uniflora</name>
    <dbReference type="NCBI Taxonomy" id="39325"/>
    <lineage>
        <taxon>Eukaryota</taxon>
        <taxon>Viridiplantae</taxon>
        <taxon>Streptophyta</taxon>
        <taxon>Embryophyta</taxon>
        <taxon>Tracheophyta</taxon>
        <taxon>Spermatophyta</taxon>
        <taxon>Magnoliopsida</taxon>
        <taxon>Ranunculales</taxon>
        <taxon>Circaeasteraceae</taxon>
        <taxon>Kingdonia</taxon>
    </lineage>
</organism>
<feature type="transmembrane region" description="Helical" evidence="6">
    <location>
        <begin position="40"/>
        <end position="61"/>
    </location>
</feature>
<evidence type="ECO:0000256" key="3">
    <source>
        <dbReference type="ARBA" id="ARBA00022729"/>
    </source>
</evidence>
<protein>
    <submittedName>
        <fullName evidence="7">Uncharacterized protein</fullName>
    </submittedName>
</protein>
<dbReference type="Pfam" id="PF09451">
    <property type="entry name" value="ATG27"/>
    <property type="match status" value="1"/>
</dbReference>
<dbReference type="PANTHER" id="PTHR15071">
    <property type="entry name" value="MANNOSE-6-PHOSPHATE RECEPTOR FAMILY MEMBER"/>
    <property type="match status" value="1"/>
</dbReference>